<accession>A0A7R9DBQ3</accession>
<organism evidence="2">
    <name type="scientific">Timema poppense</name>
    <name type="common">Walking stick</name>
    <dbReference type="NCBI Taxonomy" id="170557"/>
    <lineage>
        <taxon>Eukaryota</taxon>
        <taxon>Metazoa</taxon>
        <taxon>Ecdysozoa</taxon>
        <taxon>Arthropoda</taxon>
        <taxon>Hexapoda</taxon>
        <taxon>Insecta</taxon>
        <taxon>Pterygota</taxon>
        <taxon>Neoptera</taxon>
        <taxon>Polyneoptera</taxon>
        <taxon>Phasmatodea</taxon>
        <taxon>Timematodea</taxon>
        <taxon>Timematoidea</taxon>
        <taxon>Timematidae</taxon>
        <taxon>Timema</taxon>
    </lineage>
</organism>
<feature type="region of interest" description="Disordered" evidence="1">
    <location>
        <begin position="294"/>
        <end position="329"/>
    </location>
</feature>
<evidence type="ECO:0000256" key="1">
    <source>
        <dbReference type="SAM" id="MobiDB-lite"/>
    </source>
</evidence>
<gene>
    <name evidence="2" type="ORF">TPSB3V08_LOCUS8046</name>
</gene>
<sequence length="412" mass="43670">MKETAGDSSSGSPADGSKVAAVADSVPLCMRPVSSLSLHSTCSECTPHPFIHLLLYDSRQGCKDTNPRPERTKEGPPHERHHYSILIACFPAPRVPLIRPPIPSELSDELGVECSSSSGRMSTVSGCSGISLGDSGTHSDPEDRKQMITLPYDGARLGKGIANYEIPPAPRPIITQQARRFSPPRYTLAPVKLTAATVPCTCIEERPPQPVPRPDIPETEFDDGNCYISVGGICGPSQEELTARVPTKTQDGISETNPTNTEYLTLELETGSGVKTPCVSPKCSALRDYMNVNKSDQGTDGGRPAGSEGSKTAVDDVTPASPCPSDTSDLPDYINVTIPAVTSAPPIPVRPSFLLYTYGALCNLRSPEQICFSTPGGLTALRLGIDRTTNDGGELGLGLALTGRLGFRKPVG</sequence>
<feature type="compositionally biased region" description="Low complexity" evidence="1">
    <location>
        <begin position="114"/>
        <end position="128"/>
    </location>
</feature>
<protein>
    <submittedName>
        <fullName evidence="2">Uncharacterized protein</fullName>
    </submittedName>
</protein>
<proteinExistence type="predicted"/>
<feature type="region of interest" description="Disordered" evidence="1">
    <location>
        <begin position="112"/>
        <end position="143"/>
    </location>
</feature>
<name>A0A7R9DBQ3_TIMPO</name>
<dbReference type="AlphaFoldDB" id="A0A7R9DBQ3"/>
<reference evidence="2" key="1">
    <citation type="submission" date="2020-11" db="EMBL/GenBank/DDBJ databases">
        <authorList>
            <person name="Tran Van P."/>
        </authorList>
    </citation>
    <scope>NUCLEOTIDE SEQUENCE</scope>
</reference>
<dbReference type="EMBL" id="OD005520">
    <property type="protein sequence ID" value="CAD7411724.1"/>
    <property type="molecule type" value="Genomic_DNA"/>
</dbReference>
<evidence type="ECO:0000313" key="2">
    <source>
        <dbReference type="EMBL" id="CAD7411724.1"/>
    </source>
</evidence>